<protein>
    <submittedName>
        <fullName evidence="1">Uncharacterized protein</fullName>
    </submittedName>
</protein>
<name>A0A146F6M0_ASPKA</name>
<evidence type="ECO:0000313" key="1">
    <source>
        <dbReference type="EMBL" id="GAT21363.1"/>
    </source>
</evidence>
<dbReference type="AlphaFoldDB" id="A0A146F6M0"/>
<proteinExistence type="predicted"/>
<organism evidence="1 2">
    <name type="scientific">Aspergillus kawachii</name>
    <name type="common">White koji mold</name>
    <name type="synonym">Aspergillus awamori var. kawachi</name>
    <dbReference type="NCBI Taxonomy" id="1069201"/>
    <lineage>
        <taxon>Eukaryota</taxon>
        <taxon>Fungi</taxon>
        <taxon>Dikarya</taxon>
        <taxon>Ascomycota</taxon>
        <taxon>Pezizomycotina</taxon>
        <taxon>Eurotiomycetes</taxon>
        <taxon>Eurotiomycetidae</taxon>
        <taxon>Eurotiales</taxon>
        <taxon>Aspergillaceae</taxon>
        <taxon>Aspergillus</taxon>
        <taxon>Aspergillus subgen. Circumdati</taxon>
    </lineage>
</organism>
<sequence length="113" mass="12584">MAALALIQLLLQEHEEYLHHAFNDPFSGRRHLSPRQHRHSPLLDSFPKGNGFFLIYSADNDQDAIGCLANNGKWTTAEVTACGIPHSDGEGYVEGFDGYLRMNANRVITTAKD</sequence>
<dbReference type="Proteomes" id="UP000075230">
    <property type="component" value="Unassembled WGS sequence"/>
</dbReference>
<gene>
    <name evidence="1" type="ORF">RIB2604_01002520</name>
</gene>
<dbReference type="EMBL" id="BCWF01000010">
    <property type="protein sequence ID" value="GAT21363.1"/>
    <property type="molecule type" value="Genomic_DNA"/>
</dbReference>
<comment type="caution">
    <text evidence="1">The sequence shown here is derived from an EMBL/GenBank/DDBJ whole genome shotgun (WGS) entry which is preliminary data.</text>
</comment>
<reference evidence="2" key="2">
    <citation type="submission" date="2016-02" db="EMBL/GenBank/DDBJ databases">
        <title>Genome sequencing of Aspergillus luchuensis NBRC 4314.</title>
        <authorList>
            <person name="Yamada O."/>
        </authorList>
    </citation>
    <scope>NUCLEOTIDE SEQUENCE [LARGE SCALE GENOMIC DNA]</scope>
    <source>
        <strain evidence="2">RIB 2604</strain>
    </source>
</reference>
<accession>A0A146F6M0</accession>
<evidence type="ECO:0000313" key="2">
    <source>
        <dbReference type="Proteomes" id="UP000075230"/>
    </source>
</evidence>
<reference evidence="1 2" key="1">
    <citation type="journal article" date="2016" name="DNA Res.">
        <title>Genome sequence of Aspergillus luchuensis NBRC 4314.</title>
        <authorList>
            <person name="Yamada O."/>
            <person name="Machida M."/>
            <person name="Hosoyama A."/>
            <person name="Goto M."/>
            <person name="Takahashi T."/>
            <person name="Futagami T."/>
            <person name="Yamagata Y."/>
            <person name="Takeuchi M."/>
            <person name="Kobayashi T."/>
            <person name="Koike H."/>
            <person name="Abe K."/>
            <person name="Asai K."/>
            <person name="Arita M."/>
            <person name="Fujita N."/>
            <person name="Fukuda K."/>
            <person name="Higa K."/>
            <person name="Horikawa H."/>
            <person name="Ishikawa T."/>
            <person name="Jinno K."/>
            <person name="Kato Y."/>
            <person name="Kirimura K."/>
            <person name="Mizutani O."/>
            <person name="Nakasone K."/>
            <person name="Sano M."/>
            <person name="Shiraishi Y."/>
            <person name="Tsukahara M."/>
            <person name="Gomi K."/>
        </authorList>
    </citation>
    <scope>NUCLEOTIDE SEQUENCE [LARGE SCALE GENOMIC DNA]</scope>
    <source>
        <strain evidence="1 2">RIB 2604</strain>
    </source>
</reference>